<dbReference type="RefSeq" id="WP_185295866.1">
    <property type="nucleotide sequence ID" value="NZ_AP023287.1"/>
</dbReference>
<feature type="compositionally biased region" description="Basic and acidic residues" evidence="1">
    <location>
        <begin position="203"/>
        <end position="222"/>
    </location>
</feature>
<feature type="region of interest" description="Disordered" evidence="1">
    <location>
        <begin position="106"/>
        <end position="142"/>
    </location>
</feature>
<sequence length="282" mass="28050">MTELRVNTGELANGGNGLVSGAQAIPEPLQPLVTSGTDALSLALAARTNEVELPLIEGMPKTKAEALATAENIIRAAGLYEQTDQQIADQIRKALAELDGAGAGGGAGAAGGASGAAAGSAGGGAAGSAAGGAAGAAGGGAADQMGQMGQMMGMPMQLAQQAAQIPMQLAGMAMQIPQGIMQGVQSGMQQVGQMTGQFGEMGSAEKDEKAKLEDELRDKQEQPSEETQPDGAAPDETVGERAPEYVPRHAAPETPQAGPAPETPPPAPKPAPTRPADSSIVL</sequence>
<dbReference type="Proteomes" id="UP000515734">
    <property type="component" value="Chromosome"/>
</dbReference>
<feature type="compositionally biased region" description="Pro residues" evidence="1">
    <location>
        <begin position="261"/>
        <end position="273"/>
    </location>
</feature>
<proteinExistence type="predicted"/>
<evidence type="ECO:0000313" key="2">
    <source>
        <dbReference type="EMBL" id="BCI53141.1"/>
    </source>
</evidence>
<name>A0A6S6P6A4_9MYCO</name>
<protein>
    <recommendedName>
        <fullName evidence="4">PE family protein</fullName>
    </recommendedName>
</protein>
<evidence type="ECO:0000313" key="3">
    <source>
        <dbReference type="Proteomes" id="UP000515734"/>
    </source>
</evidence>
<feature type="region of interest" description="Disordered" evidence="1">
    <location>
        <begin position="201"/>
        <end position="282"/>
    </location>
</feature>
<dbReference type="AlphaFoldDB" id="A0A6S6P6A4"/>
<evidence type="ECO:0000256" key="1">
    <source>
        <dbReference type="SAM" id="MobiDB-lite"/>
    </source>
</evidence>
<feature type="compositionally biased region" description="Gly residues" evidence="1">
    <location>
        <begin position="106"/>
        <end position="141"/>
    </location>
</feature>
<gene>
    <name evidence="2" type="ORF">NIIDNTM18_24190</name>
</gene>
<organism evidence="2 3">
    <name type="scientific">Mycolicibacterium litorale</name>
    <dbReference type="NCBI Taxonomy" id="758802"/>
    <lineage>
        <taxon>Bacteria</taxon>
        <taxon>Bacillati</taxon>
        <taxon>Actinomycetota</taxon>
        <taxon>Actinomycetes</taxon>
        <taxon>Mycobacteriales</taxon>
        <taxon>Mycobacteriaceae</taxon>
        <taxon>Mycolicibacterium</taxon>
    </lineage>
</organism>
<feature type="compositionally biased region" description="Basic and acidic residues" evidence="1">
    <location>
        <begin position="238"/>
        <end position="251"/>
    </location>
</feature>
<reference evidence="2 3" key="1">
    <citation type="submission" date="2020-07" db="EMBL/GenBank/DDBJ databases">
        <title>Complete genome sequence of Mycolicibacterium litorale like strain isolated from cardiac implantable electronic device infection.</title>
        <authorList>
            <person name="Fukano H."/>
            <person name="Miyama H."/>
            <person name="Hoshino Y."/>
        </authorList>
    </citation>
    <scope>NUCLEOTIDE SEQUENCE [LARGE SCALE GENOMIC DNA]</scope>
    <source>
        <strain evidence="2 3">NIIDNTM18</strain>
    </source>
</reference>
<evidence type="ECO:0008006" key="4">
    <source>
        <dbReference type="Google" id="ProtNLM"/>
    </source>
</evidence>
<accession>A0A6S6P6A4</accession>
<dbReference type="EMBL" id="AP023287">
    <property type="protein sequence ID" value="BCI53141.1"/>
    <property type="molecule type" value="Genomic_DNA"/>
</dbReference>